<dbReference type="Gene3D" id="1.10.10.10">
    <property type="entry name" value="Winged helix-like DNA-binding domain superfamily/Winged helix DNA-binding domain"/>
    <property type="match status" value="1"/>
</dbReference>
<dbReference type="InterPro" id="IPR001845">
    <property type="entry name" value="HTH_ArsR_DNA-bd_dom"/>
</dbReference>
<accession>A0ABT9J1R6</accession>
<keyword evidence="3" id="KW-0804">Transcription</keyword>
<reference evidence="5 6" key="1">
    <citation type="submission" date="2023-08" db="EMBL/GenBank/DDBJ databases">
        <authorList>
            <person name="Park J.-S."/>
        </authorList>
    </citation>
    <scope>NUCLEOTIDE SEQUENCE [LARGE SCALE GENOMIC DNA]</scope>
    <source>
        <strain evidence="5 6">2205SS18-9</strain>
    </source>
</reference>
<dbReference type="InterPro" id="IPR036388">
    <property type="entry name" value="WH-like_DNA-bd_sf"/>
</dbReference>
<name>A0ABT9J1R6_9BACL</name>
<keyword evidence="1" id="KW-0805">Transcription regulation</keyword>
<dbReference type="Proteomes" id="UP001231941">
    <property type="component" value="Unassembled WGS sequence"/>
</dbReference>
<evidence type="ECO:0000313" key="5">
    <source>
        <dbReference type="EMBL" id="MDP5274949.1"/>
    </source>
</evidence>
<evidence type="ECO:0000259" key="4">
    <source>
        <dbReference type="PROSITE" id="PS50987"/>
    </source>
</evidence>
<dbReference type="InterPro" id="IPR036390">
    <property type="entry name" value="WH_DNA-bd_sf"/>
</dbReference>
<evidence type="ECO:0000313" key="6">
    <source>
        <dbReference type="Proteomes" id="UP001231941"/>
    </source>
</evidence>
<proteinExistence type="predicted"/>
<evidence type="ECO:0000256" key="1">
    <source>
        <dbReference type="ARBA" id="ARBA00023015"/>
    </source>
</evidence>
<protein>
    <submittedName>
        <fullName evidence="5">Winged helix-turn-helix domain-containing protein</fullName>
    </submittedName>
</protein>
<sequence>MAYTLEILYSPAYELLLSLSLYKRQTHLKYLDVGTKWTQNVESMISSRLKETLDTKENLYFKDLSVLLISQCPEKENIDSFLQWLENLSAGQIYELLTPWLSENMVLPTDLKSQSLQYINLMRKWNEEYFQKQENNLLKKLKLEANEKEKQLSGNISNTEIVHASSRFVIEADGVKRVYLCPTYHVNPISLVDEFRDTLFITYPYRKKNQDADEIIKMAKALGDDTRIRILQLLSEGSYTFTNIMKKLGMAKGNIHHHLTTLRAAGLLNIHLTNDKKVFYYSTYKGFTNHFKYQIDQLLNSEYLKY</sequence>
<organism evidence="5 6">
    <name type="scientific">Chengkuizengella axinellae</name>
    <dbReference type="NCBI Taxonomy" id="3064388"/>
    <lineage>
        <taxon>Bacteria</taxon>
        <taxon>Bacillati</taxon>
        <taxon>Bacillota</taxon>
        <taxon>Bacilli</taxon>
        <taxon>Bacillales</taxon>
        <taxon>Paenibacillaceae</taxon>
        <taxon>Chengkuizengella</taxon>
    </lineage>
</organism>
<evidence type="ECO:0000256" key="3">
    <source>
        <dbReference type="ARBA" id="ARBA00023163"/>
    </source>
</evidence>
<dbReference type="CDD" id="cd00090">
    <property type="entry name" value="HTH_ARSR"/>
    <property type="match status" value="1"/>
</dbReference>
<dbReference type="PRINTS" id="PR00778">
    <property type="entry name" value="HTHARSR"/>
</dbReference>
<dbReference type="SUPFAM" id="SSF46785">
    <property type="entry name" value="Winged helix' DNA-binding domain"/>
    <property type="match status" value="1"/>
</dbReference>
<dbReference type="Pfam" id="PF01022">
    <property type="entry name" value="HTH_5"/>
    <property type="match status" value="1"/>
</dbReference>
<dbReference type="PANTHER" id="PTHR33154:SF33">
    <property type="entry name" value="TRANSCRIPTIONAL REPRESSOR SDPR"/>
    <property type="match status" value="1"/>
</dbReference>
<dbReference type="EMBL" id="JAVAMP010000005">
    <property type="protein sequence ID" value="MDP5274949.1"/>
    <property type="molecule type" value="Genomic_DNA"/>
</dbReference>
<feature type="domain" description="HTH arsR-type" evidence="4">
    <location>
        <begin position="207"/>
        <end position="306"/>
    </location>
</feature>
<dbReference type="PANTHER" id="PTHR33154">
    <property type="entry name" value="TRANSCRIPTIONAL REGULATOR, ARSR FAMILY"/>
    <property type="match status" value="1"/>
</dbReference>
<evidence type="ECO:0000256" key="2">
    <source>
        <dbReference type="ARBA" id="ARBA00023125"/>
    </source>
</evidence>
<keyword evidence="2" id="KW-0238">DNA-binding</keyword>
<dbReference type="InterPro" id="IPR051081">
    <property type="entry name" value="HTH_MetalResp_TranReg"/>
</dbReference>
<keyword evidence="6" id="KW-1185">Reference proteome</keyword>
<gene>
    <name evidence="5" type="ORF">Q5Y73_12590</name>
</gene>
<comment type="caution">
    <text evidence="5">The sequence shown here is derived from an EMBL/GenBank/DDBJ whole genome shotgun (WGS) entry which is preliminary data.</text>
</comment>
<dbReference type="InterPro" id="IPR011991">
    <property type="entry name" value="ArsR-like_HTH"/>
</dbReference>
<dbReference type="PROSITE" id="PS50987">
    <property type="entry name" value="HTH_ARSR_2"/>
    <property type="match status" value="1"/>
</dbReference>
<dbReference type="RefSeq" id="WP_305992259.1">
    <property type="nucleotide sequence ID" value="NZ_JAVAMP010000005.1"/>
</dbReference>
<dbReference type="SMART" id="SM00418">
    <property type="entry name" value="HTH_ARSR"/>
    <property type="match status" value="1"/>
</dbReference>